<reference evidence="2 3" key="1">
    <citation type="submission" date="2020-01" db="EMBL/GenBank/DDBJ databases">
        <authorList>
            <person name="Kim M."/>
        </authorList>
    </citation>
    <scope>NUCLEOTIDE SEQUENCE [LARGE SCALE GENOMIC DNA]</scope>
    <source>
        <strain evidence="2 3">BT10</strain>
    </source>
</reference>
<organism evidence="2 3">
    <name type="scientific">Nibribacter ruber</name>
    <dbReference type="NCBI Taxonomy" id="2698458"/>
    <lineage>
        <taxon>Bacteria</taxon>
        <taxon>Pseudomonadati</taxon>
        <taxon>Bacteroidota</taxon>
        <taxon>Cytophagia</taxon>
        <taxon>Cytophagales</taxon>
        <taxon>Hymenobacteraceae</taxon>
        <taxon>Nibribacter</taxon>
    </lineage>
</organism>
<feature type="transmembrane region" description="Helical" evidence="1">
    <location>
        <begin position="51"/>
        <end position="69"/>
    </location>
</feature>
<keyword evidence="3" id="KW-1185">Reference proteome</keyword>
<evidence type="ECO:0000256" key="1">
    <source>
        <dbReference type="SAM" id="Phobius"/>
    </source>
</evidence>
<proteinExistence type="predicted"/>
<evidence type="ECO:0000313" key="2">
    <source>
        <dbReference type="EMBL" id="QHL88401.1"/>
    </source>
</evidence>
<gene>
    <name evidence="2" type="ORF">GU926_13545</name>
</gene>
<dbReference type="KEGG" id="nib:GU926_13545"/>
<evidence type="ECO:0000313" key="3">
    <source>
        <dbReference type="Proteomes" id="UP000464214"/>
    </source>
</evidence>
<protein>
    <submittedName>
        <fullName evidence="2">Uncharacterized protein</fullName>
    </submittedName>
</protein>
<keyword evidence="1" id="KW-0472">Membrane</keyword>
<accession>A0A6P1P1D1</accession>
<keyword evidence="1" id="KW-1133">Transmembrane helix</keyword>
<dbReference type="EMBL" id="CP047897">
    <property type="protein sequence ID" value="QHL88401.1"/>
    <property type="molecule type" value="Genomic_DNA"/>
</dbReference>
<name>A0A6P1P1D1_9BACT</name>
<dbReference type="AlphaFoldDB" id="A0A6P1P1D1"/>
<feature type="transmembrane region" description="Helical" evidence="1">
    <location>
        <begin position="21"/>
        <end position="39"/>
    </location>
</feature>
<sequence>MNNYQRPTRPERSKTSSAMKYASMFMALVYIAVGLYVIFSSSGQMSLPQNYKYIIGGMLFLYGLIRFVRSYQQYYKKNRRDEEVE</sequence>
<dbReference type="RefSeq" id="WP_160692766.1">
    <property type="nucleotide sequence ID" value="NZ_CP047897.1"/>
</dbReference>
<keyword evidence="1" id="KW-0812">Transmembrane</keyword>
<dbReference type="Proteomes" id="UP000464214">
    <property type="component" value="Chromosome"/>
</dbReference>